<gene>
    <name evidence="2" type="ORF">NliqN6_4687</name>
</gene>
<reference evidence="2" key="1">
    <citation type="submission" date="2020-07" db="EMBL/GenBank/DDBJ databases">
        <title>Draft Genome Sequence of a Deep-Sea Yeast, Naganishia (Cryptococcus) liquefaciens strain N6.</title>
        <authorList>
            <person name="Han Y.W."/>
            <person name="Kajitani R."/>
            <person name="Morimoto H."/>
            <person name="Parhat M."/>
            <person name="Tsubouchi H."/>
            <person name="Bakenova O."/>
            <person name="Ogata M."/>
            <person name="Argunhan B."/>
            <person name="Aoki R."/>
            <person name="Kajiwara S."/>
            <person name="Itoh T."/>
            <person name="Iwasaki H."/>
        </authorList>
    </citation>
    <scope>NUCLEOTIDE SEQUENCE</scope>
    <source>
        <strain evidence="2">N6</strain>
    </source>
</reference>
<dbReference type="OrthoDB" id="3361363at2759"/>
<comment type="caution">
    <text evidence="2">The sequence shown here is derived from an EMBL/GenBank/DDBJ whole genome shotgun (WGS) entry which is preliminary data.</text>
</comment>
<feature type="region of interest" description="Disordered" evidence="1">
    <location>
        <begin position="261"/>
        <end position="293"/>
    </location>
</feature>
<feature type="region of interest" description="Disordered" evidence="1">
    <location>
        <begin position="356"/>
        <end position="420"/>
    </location>
</feature>
<dbReference type="Proteomes" id="UP000620104">
    <property type="component" value="Unassembled WGS sequence"/>
</dbReference>
<dbReference type="AlphaFoldDB" id="A0A8H3YG06"/>
<feature type="region of interest" description="Disordered" evidence="1">
    <location>
        <begin position="159"/>
        <end position="194"/>
    </location>
</feature>
<protein>
    <submittedName>
        <fullName evidence="2">Uncharacterized protein</fullName>
    </submittedName>
</protein>
<organism evidence="2 3">
    <name type="scientific">Naganishia liquefaciens</name>
    <dbReference type="NCBI Taxonomy" id="104408"/>
    <lineage>
        <taxon>Eukaryota</taxon>
        <taxon>Fungi</taxon>
        <taxon>Dikarya</taxon>
        <taxon>Basidiomycota</taxon>
        <taxon>Agaricomycotina</taxon>
        <taxon>Tremellomycetes</taxon>
        <taxon>Filobasidiales</taxon>
        <taxon>Filobasidiaceae</taxon>
        <taxon>Naganishia</taxon>
    </lineage>
</organism>
<proteinExistence type="predicted"/>
<feature type="compositionally biased region" description="Basic and acidic residues" evidence="1">
    <location>
        <begin position="375"/>
        <end position="387"/>
    </location>
</feature>
<feature type="region of interest" description="Disordered" evidence="1">
    <location>
        <begin position="1"/>
        <end position="27"/>
    </location>
</feature>
<evidence type="ECO:0000313" key="3">
    <source>
        <dbReference type="Proteomes" id="UP000620104"/>
    </source>
</evidence>
<evidence type="ECO:0000256" key="1">
    <source>
        <dbReference type="SAM" id="MobiDB-lite"/>
    </source>
</evidence>
<accession>A0A8H3YG06</accession>
<feature type="compositionally biased region" description="Polar residues" evidence="1">
    <location>
        <begin position="394"/>
        <end position="408"/>
    </location>
</feature>
<sequence length="420" mass="45312">MPDSPPASTQPLNGPAWTSRPRHRQRPAPGCALCTILVKLEEDAQQPVDQDEQTVTYTSLVEQPPSPAIASPSVTQNPLLSSLATTRSSASRAAVDGRVLVVDDDALTGWIASPSERLANEGRHAVIAFKRHVDDVYAFGPADIPLLVHALQTAHAILDRAPSSSRSGGKGKGKATSEQQDERDGQRFEGCGEGSRRIGFLTGLTRDPQFPYGHLHIHATLGPYDAASWYRRTIAHNAWSPGWWDLEDLIAEIRETTSNNRVKSGHVSRRNAPLANAPTVGSRTGLPNALEPKDRSERPIAFTATDTPASAADIDVDTGTYPSRIRMPTAKHDDVSTALLDAVIRDAERKLWIKSADTGGRPPANDQRKAMMSREPSDGRVTVEGKARAPPLGTDSNRLSESTQARISSETDHVTVGVPP</sequence>
<feature type="compositionally biased region" description="Polar residues" evidence="1">
    <location>
        <begin position="1"/>
        <end position="12"/>
    </location>
</feature>
<evidence type="ECO:0000313" key="2">
    <source>
        <dbReference type="EMBL" id="GHJ88285.1"/>
    </source>
</evidence>
<keyword evidence="3" id="KW-1185">Reference proteome</keyword>
<dbReference type="EMBL" id="BLZA01000030">
    <property type="protein sequence ID" value="GHJ88285.1"/>
    <property type="molecule type" value="Genomic_DNA"/>
</dbReference>
<name>A0A8H3YG06_9TREE</name>